<keyword evidence="1" id="KW-0812">Transmembrane</keyword>
<dbReference type="Proteomes" id="UP000036908">
    <property type="component" value="Unassembled WGS sequence"/>
</dbReference>
<dbReference type="CDD" id="cd06577">
    <property type="entry name" value="PASTA_pknB"/>
    <property type="match status" value="3"/>
</dbReference>
<keyword evidence="1" id="KW-0472">Membrane</keyword>
<feature type="domain" description="PASTA" evidence="2">
    <location>
        <begin position="40"/>
        <end position="108"/>
    </location>
</feature>
<protein>
    <recommendedName>
        <fullName evidence="2">PASTA domain-containing protein</fullName>
    </recommendedName>
</protein>
<dbReference type="PROSITE" id="PS51178">
    <property type="entry name" value="PASTA"/>
    <property type="match status" value="3"/>
</dbReference>
<dbReference type="PATRIC" id="fig|1566026.4.peg.859"/>
<evidence type="ECO:0000259" key="2">
    <source>
        <dbReference type="PROSITE" id="PS51178"/>
    </source>
</evidence>
<organism evidence="3 4">
    <name type="scientific">Roseivirga seohaensis subsp. aquiponti</name>
    <dbReference type="NCBI Taxonomy" id="1566026"/>
    <lineage>
        <taxon>Bacteria</taxon>
        <taxon>Pseudomonadati</taxon>
        <taxon>Bacteroidota</taxon>
        <taxon>Cytophagia</taxon>
        <taxon>Cytophagales</taxon>
        <taxon>Roseivirgaceae</taxon>
        <taxon>Roseivirga</taxon>
    </lineage>
</organism>
<dbReference type="Pfam" id="PF03793">
    <property type="entry name" value="PASTA"/>
    <property type="match status" value="3"/>
</dbReference>
<feature type="domain" description="PASTA" evidence="2">
    <location>
        <begin position="183"/>
        <end position="250"/>
    </location>
</feature>
<dbReference type="EMBL" id="JSVA01000014">
    <property type="protein sequence ID" value="KOF02300.1"/>
    <property type="molecule type" value="Genomic_DNA"/>
</dbReference>
<dbReference type="OrthoDB" id="9803895at2"/>
<dbReference type="InterPro" id="IPR005543">
    <property type="entry name" value="PASTA_dom"/>
</dbReference>
<proteinExistence type="predicted"/>
<dbReference type="SMART" id="SM00740">
    <property type="entry name" value="PASTA"/>
    <property type="match status" value="3"/>
</dbReference>
<name>A0A0L8AJE9_9BACT</name>
<feature type="domain" description="PASTA" evidence="2">
    <location>
        <begin position="110"/>
        <end position="180"/>
    </location>
</feature>
<gene>
    <name evidence="3" type="ORF">OB69_12805</name>
</gene>
<dbReference type="Gene3D" id="3.30.10.20">
    <property type="match status" value="3"/>
</dbReference>
<keyword evidence="1" id="KW-1133">Transmembrane helix</keyword>
<keyword evidence="4" id="KW-1185">Reference proteome</keyword>
<evidence type="ECO:0000313" key="4">
    <source>
        <dbReference type="Proteomes" id="UP000036908"/>
    </source>
</evidence>
<comment type="caution">
    <text evidence="3">The sequence shown here is derived from an EMBL/GenBank/DDBJ whole genome shotgun (WGS) entry which is preliminary data.</text>
</comment>
<feature type="transmembrane region" description="Helical" evidence="1">
    <location>
        <begin position="12"/>
        <end position="34"/>
    </location>
</feature>
<reference evidence="4" key="1">
    <citation type="submission" date="2014-11" db="EMBL/GenBank/DDBJ databases">
        <title>Genome sequencing of Roseivirga sp. D-25.</title>
        <authorList>
            <person name="Selvaratnam C."/>
            <person name="Thevarajoo S."/>
            <person name="Goh K.M."/>
            <person name="Eee R."/>
            <person name="Chan K.-G."/>
            <person name="Chong C.S."/>
        </authorList>
    </citation>
    <scope>NUCLEOTIDE SEQUENCE [LARGE SCALE GENOMIC DNA]</scope>
    <source>
        <strain evidence="4">D-25</strain>
    </source>
</reference>
<evidence type="ECO:0000313" key="3">
    <source>
        <dbReference type="EMBL" id="KOF02300.1"/>
    </source>
</evidence>
<sequence length="269" mass="29685">MSDKSFTFSRFLKNVLIMAGIGIVFVLFFFYIYLPSSTNHNETITVPELIGLTYEDLDEFVIKRDLRYEIVEDSGYSESAAPLSILSQNPKPGSKVKMNRKIYIALNAKVPPKVKMPNLINTDVQNAEDILNTNGLKLGSLTYEPNLANNAVLAQTLDGEPIEAGTSIFKGSSIDLVIGDGEGVQRFLAPNFIGKTLEDVKFQINASKLKLDVINFIQVDSVAENTIYKQLPPAGSMIRSGSLVEIWVNSKETNGEEPEDSPEGDVKMQ</sequence>
<accession>A0A0L8AJE9</accession>
<dbReference type="RefSeq" id="WP_053224133.1">
    <property type="nucleotide sequence ID" value="NZ_JSVA01000014.1"/>
</dbReference>
<evidence type="ECO:0000256" key="1">
    <source>
        <dbReference type="SAM" id="Phobius"/>
    </source>
</evidence>
<dbReference type="AlphaFoldDB" id="A0A0L8AJE9"/>